<dbReference type="SUPFAM" id="SSF52540">
    <property type="entry name" value="P-loop containing nucleoside triphosphate hydrolases"/>
    <property type="match status" value="1"/>
</dbReference>
<dbReference type="InterPro" id="IPR003495">
    <property type="entry name" value="CobW/HypB/UreG_nucleotide-bd"/>
</dbReference>
<dbReference type="CDD" id="cd03112">
    <property type="entry name" value="CobW-like"/>
    <property type="match status" value="1"/>
</dbReference>
<organism evidence="7">
    <name type="scientific">Alexandrium monilatum</name>
    <dbReference type="NCBI Taxonomy" id="311494"/>
    <lineage>
        <taxon>Eukaryota</taxon>
        <taxon>Sar</taxon>
        <taxon>Alveolata</taxon>
        <taxon>Dinophyceae</taxon>
        <taxon>Gonyaulacales</taxon>
        <taxon>Pyrocystaceae</taxon>
        <taxon>Alexandrium</taxon>
    </lineage>
</organism>
<dbReference type="EMBL" id="HBNR01087123">
    <property type="protein sequence ID" value="CAE4665225.1"/>
    <property type="molecule type" value="Transcribed_RNA"/>
</dbReference>
<dbReference type="InterPro" id="IPR011629">
    <property type="entry name" value="CobW-like_C"/>
</dbReference>
<comment type="catalytic activity">
    <reaction evidence="5">
        <text>GTP + H2O = GDP + phosphate + H(+)</text>
        <dbReference type="Rhea" id="RHEA:19669"/>
        <dbReference type="ChEBI" id="CHEBI:15377"/>
        <dbReference type="ChEBI" id="CHEBI:15378"/>
        <dbReference type="ChEBI" id="CHEBI:37565"/>
        <dbReference type="ChEBI" id="CHEBI:43474"/>
        <dbReference type="ChEBI" id="CHEBI:58189"/>
    </reaction>
    <physiologicalReaction direction="left-to-right" evidence="5">
        <dbReference type="Rhea" id="RHEA:19670"/>
    </physiologicalReaction>
</comment>
<keyword evidence="2" id="KW-0378">Hydrolase</keyword>
<dbReference type="SMART" id="SM00833">
    <property type="entry name" value="CobW_C"/>
    <property type="match status" value="1"/>
</dbReference>
<dbReference type="InterPro" id="IPR051316">
    <property type="entry name" value="Zinc-reg_GTPase_activator"/>
</dbReference>
<evidence type="ECO:0000256" key="2">
    <source>
        <dbReference type="ARBA" id="ARBA00022801"/>
    </source>
</evidence>
<keyword evidence="1" id="KW-0547">Nucleotide-binding</keyword>
<accession>A0A7S4WJ09</accession>
<dbReference type="Pfam" id="PF02492">
    <property type="entry name" value="cobW"/>
    <property type="match status" value="1"/>
</dbReference>
<dbReference type="SUPFAM" id="SSF90002">
    <property type="entry name" value="Hypothetical protein YjiA, C-terminal domain"/>
    <property type="match status" value="1"/>
</dbReference>
<name>A0A7S4WJ09_9DINO</name>
<sequence length="415" mass="46188">MHGNTSENGTVPVTVLTGFLGAGKTTLLNHILESPDHGKRFAIIENEFGAVGVDDKVLKETSDELIEVINGCVCCTVRGDLVKVLKKLEDKWPSFDGVIIETTGLADPAPVAQTFFVEEDVARSYHLDSIVTVVDAKHILEHLNEEKPEGVENESVEQIAFADRILVNKCDLVDEGRLEEVKSAIKGINKHADIVCTQYSKVDPTKLLNVGAFDVNRVVEMDPEFLNTDGDHQHDNTVSSVSVCFEGELNYMQLRMWVRKLITTKANDLFRYKGVLAVAGSRMKYVFQGVHMIFSGALERSHQWKDDTRECRFVFIGRNLDKAELEKGIMACKVEPLRFEEGDCVQACIDDQRWADGRIIKTWDEGYPYLIELETAPGAYTCTTWTWAPMDSDDFVRKRSCGCPGAAAAAEATAS</sequence>
<dbReference type="AlphaFoldDB" id="A0A7S4WJ09"/>
<evidence type="ECO:0000256" key="4">
    <source>
        <dbReference type="ARBA" id="ARBA00034320"/>
    </source>
</evidence>
<dbReference type="GO" id="GO:0000166">
    <property type="term" value="F:nucleotide binding"/>
    <property type="evidence" value="ECO:0007669"/>
    <property type="project" value="UniProtKB-KW"/>
</dbReference>
<reference evidence="7" key="1">
    <citation type="submission" date="2021-01" db="EMBL/GenBank/DDBJ databases">
        <authorList>
            <person name="Corre E."/>
            <person name="Pelletier E."/>
            <person name="Niang G."/>
            <person name="Scheremetjew M."/>
            <person name="Finn R."/>
            <person name="Kale V."/>
            <person name="Holt S."/>
            <person name="Cochrane G."/>
            <person name="Meng A."/>
            <person name="Brown T."/>
            <person name="Cohen L."/>
        </authorList>
    </citation>
    <scope>NUCLEOTIDE SEQUENCE</scope>
    <source>
        <strain evidence="7">CCMP3105</strain>
    </source>
</reference>
<dbReference type="InterPro" id="IPR027417">
    <property type="entry name" value="P-loop_NTPase"/>
</dbReference>
<dbReference type="GO" id="GO:0016787">
    <property type="term" value="F:hydrolase activity"/>
    <property type="evidence" value="ECO:0007669"/>
    <property type="project" value="UniProtKB-KW"/>
</dbReference>
<dbReference type="GO" id="GO:0005737">
    <property type="term" value="C:cytoplasm"/>
    <property type="evidence" value="ECO:0007669"/>
    <property type="project" value="TreeGrafter"/>
</dbReference>
<gene>
    <name evidence="7" type="ORF">AMON00008_LOCUS62453</name>
</gene>
<keyword evidence="3" id="KW-0143">Chaperone</keyword>
<dbReference type="Pfam" id="PF07683">
    <property type="entry name" value="CobW_C"/>
    <property type="match status" value="1"/>
</dbReference>
<dbReference type="Gene3D" id="3.40.50.300">
    <property type="entry name" value="P-loop containing nucleotide triphosphate hydrolases"/>
    <property type="match status" value="1"/>
</dbReference>
<dbReference type="PANTHER" id="PTHR13748">
    <property type="entry name" value="COBW-RELATED"/>
    <property type="match status" value="1"/>
</dbReference>
<dbReference type="PANTHER" id="PTHR13748:SF62">
    <property type="entry name" value="COBW DOMAIN-CONTAINING PROTEIN"/>
    <property type="match status" value="1"/>
</dbReference>
<proteinExistence type="inferred from homology"/>
<evidence type="ECO:0000256" key="1">
    <source>
        <dbReference type="ARBA" id="ARBA00022741"/>
    </source>
</evidence>
<evidence type="ECO:0000256" key="5">
    <source>
        <dbReference type="ARBA" id="ARBA00049117"/>
    </source>
</evidence>
<evidence type="ECO:0000259" key="6">
    <source>
        <dbReference type="SMART" id="SM00833"/>
    </source>
</evidence>
<dbReference type="InterPro" id="IPR036627">
    <property type="entry name" value="CobW-likC_sf"/>
</dbReference>
<feature type="domain" description="CobW C-terminal" evidence="6">
    <location>
        <begin position="238"/>
        <end position="333"/>
    </location>
</feature>
<evidence type="ECO:0000256" key="3">
    <source>
        <dbReference type="ARBA" id="ARBA00023186"/>
    </source>
</evidence>
<dbReference type="Gene3D" id="3.30.1220.10">
    <property type="entry name" value="CobW-like, C-terminal domain"/>
    <property type="match status" value="1"/>
</dbReference>
<comment type="similarity">
    <text evidence="4">Belongs to the SIMIBI class G3E GTPase family. ZNG1 subfamily.</text>
</comment>
<protein>
    <recommendedName>
        <fullName evidence="6">CobW C-terminal domain-containing protein</fullName>
    </recommendedName>
</protein>
<evidence type="ECO:0000313" key="7">
    <source>
        <dbReference type="EMBL" id="CAE4665225.1"/>
    </source>
</evidence>